<dbReference type="InterPro" id="IPR020301">
    <property type="entry name" value="Mrx7"/>
</dbReference>
<gene>
    <name evidence="2" type="ORF">CB0940_05701</name>
    <name evidence="3" type="ORF">RHO25_002890</name>
</gene>
<keyword evidence="5" id="KW-1185">Reference proteome</keyword>
<dbReference type="AlphaFoldDB" id="A0A2G5HZ77"/>
<dbReference type="Proteomes" id="UP001302367">
    <property type="component" value="Chromosome 2"/>
</dbReference>
<evidence type="ECO:0000313" key="5">
    <source>
        <dbReference type="Proteomes" id="UP001302367"/>
    </source>
</evidence>
<feature type="compositionally biased region" description="Basic and acidic residues" evidence="1">
    <location>
        <begin position="122"/>
        <end position="151"/>
    </location>
</feature>
<reference evidence="3 5" key="2">
    <citation type="submission" date="2023-09" db="EMBL/GenBank/DDBJ databases">
        <title>Complete-Gapless Cercospora beticola genome.</title>
        <authorList>
            <person name="Wyatt N.A."/>
            <person name="Spanner R.E."/>
            <person name="Bolton M.D."/>
        </authorList>
    </citation>
    <scope>NUCLEOTIDE SEQUENCE [LARGE SCALE GENOMIC DNA]</scope>
    <source>
        <strain evidence="3">Cb09-40</strain>
    </source>
</reference>
<feature type="region of interest" description="Disordered" evidence="1">
    <location>
        <begin position="77"/>
        <end position="101"/>
    </location>
</feature>
<evidence type="ECO:0000313" key="2">
    <source>
        <dbReference type="EMBL" id="PIA97855.1"/>
    </source>
</evidence>
<accession>A0A2G5HZ77</accession>
<dbReference type="EMBL" id="CP134185">
    <property type="protein sequence ID" value="WPA98278.1"/>
    <property type="molecule type" value="Genomic_DNA"/>
</dbReference>
<evidence type="ECO:0000313" key="4">
    <source>
        <dbReference type="Proteomes" id="UP000230605"/>
    </source>
</evidence>
<reference evidence="2 4" key="1">
    <citation type="submission" date="2015-10" db="EMBL/GenBank/DDBJ databases">
        <title>The cercosporin biosynthetic gene cluster was horizontally transferred to several fungal lineages and shown to be expanded in Cercospora beticola based on microsynteny with recipient genomes.</title>
        <authorList>
            <person name="De Jonge R."/>
            <person name="Ebert M.K."/>
            <person name="Suttle J.C."/>
            <person name="Jurick Ii W.M."/>
            <person name="Secor G.A."/>
            <person name="Thomma B.P."/>
            <person name="Van De Peer Y."/>
            <person name="Bolton M.D."/>
        </authorList>
    </citation>
    <scope>NUCLEOTIDE SEQUENCE [LARGE SCALE GENOMIC DNA]</scope>
    <source>
        <strain evidence="2 4">09-40</strain>
    </source>
</reference>
<feature type="region of interest" description="Disordered" evidence="1">
    <location>
        <begin position="113"/>
        <end position="152"/>
    </location>
</feature>
<proteinExistence type="predicted"/>
<name>A0A2G5HZ77_CERBT</name>
<dbReference type="EMBL" id="LKMD01000102">
    <property type="protein sequence ID" value="PIA97855.1"/>
    <property type="molecule type" value="Genomic_DNA"/>
</dbReference>
<evidence type="ECO:0000313" key="3">
    <source>
        <dbReference type="EMBL" id="WPA98278.1"/>
    </source>
</evidence>
<dbReference type="Pfam" id="PF10906">
    <property type="entry name" value="Mrx7"/>
    <property type="match status" value="1"/>
</dbReference>
<evidence type="ECO:0000256" key="1">
    <source>
        <dbReference type="SAM" id="MobiDB-lite"/>
    </source>
</evidence>
<sequence length="173" mass="19607">MAPWLRVLEAYAVQALLRTPAFHRGVEKVAKQVHRIRHGLPYEEPGGTNISDPSQPTFRKHFLDELKGQLGQAEREELEGAMRTKGVNEDSINARGAVGDADVERAEQVWQKMQRKAGQTATKDKTTTEDERVNAHHAWKEAQDRLNEEPKPGFMSAYMDAIKEQIRNGKPPR</sequence>
<dbReference type="Proteomes" id="UP000230605">
    <property type="component" value="Chromosome 2"/>
</dbReference>
<feature type="compositionally biased region" description="Basic and acidic residues" evidence="1">
    <location>
        <begin position="77"/>
        <end position="88"/>
    </location>
</feature>
<protein>
    <submittedName>
        <fullName evidence="2">Uncharacterized protein</fullName>
    </submittedName>
</protein>
<dbReference type="OrthoDB" id="4138121at2759"/>
<organism evidence="2 4">
    <name type="scientific">Cercospora beticola</name>
    <name type="common">Sugarbeet leaf spot fungus</name>
    <dbReference type="NCBI Taxonomy" id="122368"/>
    <lineage>
        <taxon>Eukaryota</taxon>
        <taxon>Fungi</taxon>
        <taxon>Dikarya</taxon>
        <taxon>Ascomycota</taxon>
        <taxon>Pezizomycotina</taxon>
        <taxon>Dothideomycetes</taxon>
        <taxon>Dothideomycetidae</taxon>
        <taxon>Mycosphaerellales</taxon>
        <taxon>Mycosphaerellaceae</taxon>
        <taxon>Cercospora</taxon>
    </lineage>
</organism>